<proteinExistence type="predicted"/>
<dbReference type="OrthoDB" id="408912at2759"/>
<dbReference type="PANTHER" id="PTHR22900">
    <property type="entry name" value="PROTEIN CBG14245-RELATED"/>
    <property type="match status" value="1"/>
</dbReference>
<dbReference type="AlphaFoldDB" id="A0A183F7V1"/>
<dbReference type="PANTHER" id="PTHR22900:SF5">
    <property type="entry name" value="PROTEIN CBG14245"/>
    <property type="match status" value="1"/>
</dbReference>
<dbReference type="Pfam" id="PF03567">
    <property type="entry name" value="Sulfotransfer_2"/>
    <property type="match status" value="1"/>
</dbReference>
<sequence length="164" mass="19567">MQLEPTLLLSVCHYRDKSRENPCYNCGNDIECVLKRQYDRLMGGAQTPSVRHTVEDAHFAPQSWHCELRDNLRKYKVIRYTGADTNSMWNELEIEFSTRGVPQDILTDIRSQVSRNRTFHQTYNSHARHFYERQIRTSPKLMKLLVKMFFYDYLLFGFPLPDIR</sequence>
<keyword evidence="2" id="KW-1185">Reference proteome</keyword>
<evidence type="ECO:0000313" key="3">
    <source>
        <dbReference type="WBParaSite" id="HPBE_0000224301-mRNA-1"/>
    </source>
</evidence>
<dbReference type="GO" id="GO:0016020">
    <property type="term" value="C:membrane"/>
    <property type="evidence" value="ECO:0007669"/>
    <property type="project" value="InterPro"/>
</dbReference>
<evidence type="ECO:0000313" key="1">
    <source>
        <dbReference type="EMBL" id="VDO23893.1"/>
    </source>
</evidence>
<dbReference type="InterPro" id="IPR005331">
    <property type="entry name" value="Sulfotransferase"/>
</dbReference>
<protein>
    <submittedName>
        <fullName evidence="1 3">Uncharacterized protein</fullName>
    </submittedName>
</protein>
<dbReference type="WBParaSite" id="HPBE_0000224301-mRNA-1">
    <property type="protein sequence ID" value="HPBE_0000224301-mRNA-1"/>
    <property type="gene ID" value="HPBE_0000224301"/>
</dbReference>
<dbReference type="GO" id="GO:0050650">
    <property type="term" value="P:chondroitin sulfate proteoglycan biosynthetic process"/>
    <property type="evidence" value="ECO:0007669"/>
    <property type="project" value="InterPro"/>
</dbReference>
<gene>
    <name evidence="1" type="ORF">HPBE_LOCUS2244</name>
</gene>
<dbReference type="EMBL" id="UZAH01003145">
    <property type="protein sequence ID" value="VDO23893.1"/>
    <property type="molecule type" value="Genomic_DNA"/>
</dbReference>
<reference evidence="1 2" key="1">
    <citation type="submission" date="2018-11" db="EMBL/GenBank/DDBJ databases">
        <authorList>
            <consortium name="Pathogen Informatics"/>
        </authorList>
    </citation>
    <scope>NUCLEOTIDE SEQUENCE [LARGE SCALE GENOMIC DNA]</scope>
</reference>
<dbReference type="GO" id="GO:0047756">
    <property type="term" value="F:chondroitin 4-sulfotransferase activity"/>
    <property type="evidence" value="ECO:0007669"/>
    <property type="project" value="InterPro"/>
</dbReference>
<name>A0A183F7V1_HELPZ</name>
<accession>A0A183F7V1</accession>
<dbReference type="InterPro" id="IPR007669">
    <property type="entry name" value="Chst-1-like"/>
</dbReference>
<evidence type="ECO:0000313" key="2">
    <source>
        <dbReference type="Proteomes" id="UP000050761"/>
    </source>
</evidence>
<reference evidence="3" key="2">
    <citation type="submission" date="2019-09" db="UniProtKB">
        <authorList>
            <consortium name="WormBaseParasite"/>
        </authorList>
    </citation>
    <scope>IDENTIFICATION</scope>
</reference>
<organism evidence="2 3">
    <name type="scientific">Heligmosomoides polygyrus</name>
    <name type="common">Parasitic roundworm</name>
    <dbReference type="NCBI Taxonomy" id="6339"/>
    <lineage>
        <taxon>Eukaryota</taxon>
        <taxon>Metazoa</taxon>
        <taxon>Ecdysozoa</taxon>
        <taxon>Nematoda</taxon>
        <taxon>Chromadorea</taxon>
        <taxon>Rhabditida</taxon>
        <taxon>Rhabditina</taxon>
        <taxon>Rhabditomorpha</taxon>
        <taxon>Strongyloidea</taxon>
        <taxon>Heligmosomidae</taxon>
        <taxon>Heligmosomoides</taxon>
    </lineage>
</organism>
<dbReference type="Proteomes" id="UP000050761">
    <property type="component" value="Unassembled WGS sequence"/>
</dbReference>
<dbReference type="GO" id="GO:1902884">
    <property type="term" value="P:positive regulation of response to oxidative stress"/>
    <property type="evidence" value="ECO:0007669"/>
    <property type="project" value="InterPro"/>
</dbReference>
<accession>A0A3P7UTU7</accession>